<keyword evidence="4" id="KW-1185">Reference proteome</keyword>
<evidence type="ECO:0000313" key="4">
    <source>
        <dbReference type="Proteomes" id="UP001156870"/>
    </source>
</evidence>
<dbReference type="AlphaFoldDB" id="A0AA37WMI9"/>
<evidence type="ECO:0000256" key="1">
    <source>
        <dbReference type="SAM" id="MobiDB-lite"/>
    </source>
</evidence>
<feature type="compositionally biased region" description="Polar residues" evidence="1">
    <location>
        <begin position="102"/>
        <end position="134"/>
    </location>
</feature>
<dbReference type="Pfam" id="PF13719">
    <property type="entry name" value="Zn_ribbon_5"/>
    <property type="match status" value="1"/>
</dbReference>
<protein>
    <recommendedName>
        <fullName evidence="2">Zinc finger/thioredoxin putative domain-containing protein</fullName>
    </recommendedName>
</protein>
<feature type="compositionally biased region" description="Basic and acidic residues" evidence="1">
    <location>
        <begin position="83"/>
        <end position="101"/>
    </location>
</feature>
<reference evidence="3 4" key="1">
    <citation type="journal article" date="2014" name="Int. J. Syst. Evol. Microbiol.">
        <title>Complete genome sequence of Corynebacterium casei LMG S-19264T (=DSM 44701T), isolated from a smear-ripened cheese.</title>
        <authorList>
            <consortium name="US DOE Joint Genome Institute (JGI-PGF)"/>
            <person name="Walter F."/>
            <person name="Albersmeier A."/>
            <person name="Kalinowski J."/>
            <person name="Ruckert C."/>
        </authorList>
    </citation>
    <scope>NUCLEOTIDE SEQUENCE [LARGE SCALE GENOMIC DNA]</scope>
    <source>
        <strain evidence="3 4">NBRC 110095</strain>
    </source>
</reference>
<feature type="compositionally biased region" description="Low complexity" evidence="1">
    <location>
        <begin position="181"/>
        <end position="192"/>
    </location>
</feature>
<dbReference type="NCBIfam" id="TIGR02098">
    <property type="entry name" value="MJ0042_CXXC"/>
    <property type="match status" value="1"/>
</dbReference>
<dbReference type="InterPro" id="IPR011723">
    <property type="entry name" value="Znf/thioredoxin_put"/>
</dbReference>
<feature type="compositionally biased region" description="Basic and acidic residues" evidence="1">
    <location>
        <begin position="271"/>
        <end position="287"/>
    </location>
</feature>
<dbReference type="Pfam" id="PF11906">
    <property type="entry name" value="DUF3426"/>
    <property type="match status" value="1"/>
</dbReference>
<accession>A0AA37WMI9</accession>
<dbReference type="EMBL" id="BSPD01000027">
    <property type="protein sequence ID" value="GLS25206.1"/>
    <property type="molecule type" value="Genomic_DNA"/>
</dbReference>
<comment type="caution">
    <text evidence="3">The sequence shown here is derived from an EMBL/GenBank/DDBJ whole genome shotgun (WGS) entry which is preliminary data.</text>
</comment>
<feature type="region of interest" description="Disordered" evidence="1">
    <location>
        <begin position="48"/>
        <end position="212"/>
    </location>
</feature>
<sequence>MTDTITRCPQCSTSFRITPDQLKKARGAVRCGSCLYVFNAMENIVHGTPKHITPKQSSPKQSSPKQSAPKQNAFKSTSQVGSPEHKVTKQVKHSESVKKETTQSNDSLPQNTLVDSTTNFQPQSDPITHTTPVTDHNAPKDTKPSPVNEEVLRESNLTPNKEHLAKKTSSTDQEGKIPSDNAETNNAATNETSKTHFVSEEEKSTRLDTTQLGSISEKEDVFLKDIDDDFLISDDMDLEESGSVGSGMDELAEFEFTAKRWNVDSGSLFDRSPKKDDPIEEDTHTDESWALSMLSELESGETHVEPIRKSVTPSSDNPEDGQAIIDDDLHAKLEKNLHSNDDEDINTRFDPNRTGSFDAIDDDFMDKFAANFDEEPPEPIERRKTPDLRPPPDSEFEGTQARNWDMEDDEENEVNTGLSTSPEDRYDMLQSFEPEPLEVTFRQDEPGEWVKKLAFWASNVVLALLLIAQVGWIKFDTWSRVHPYRDAYTVMCPVIGCTIPPVYDYSKVRITLVVREHPTLENALQADAVLLNTAGFEQPFPHLSLAFTDINDQPIAQRTFLPSEYLAGEMAGARNMPKSQPIHISLELLDPGDKAVNYKAFIPSES</sequence>
<dbReference type="RefSeq" id="WP_232594528.1">
    <property type="nucleotide sequence ID" value="NZ_BSPD01000027.1"/>
</dbReference>
<feature type="compositionally biased region" description="Basic and acidic residues" evidence="1">
    <location>
        <begin position="379"/>
        <end position="392"/>
    </location>
</feature>
<proteinExistence type="predicted"/>
<name>A0AA37WMI9_9GAMM</name>
<feature type="compositionally biased region" description="Low complexity" evidence="1">
    <location>
        <begin position="54"/>
        <end position="71"/>
    </location>
</feature>
<dbReference type="Proteomes" id="UP001156870">
    <property type="component" value="Unassembled WGS sequence"/>
</dbReference>
<feature type="region of interest" description="Disordered" evidence="1">
    <location>
        <begin position="265"/>
        <end position="324"/>
    </location>
</feature>
<feature type="domain" description="Zinc finger/thioredoxin putative" evidence="2">
    <location>
        <begin position="5"/>
        <end position="40"/>
    </location>
</feature>
<feature type="compositionally biased region" description="Basic and acidic residues" evidence="1">
    <location>
        <begin position="193"/>
        <end position="206"/>
    </location>
</feature>
<evidence type="ECO:0000313" key="3">
    <source>
        <dbReference type="EMBL" id="GLS25206.1"/>
    </source>
</evidence>
<organism evidence="3 4">
    <name type="scientific">Marinibactrum halimedae</name>
    <dbReference type="NCBI Taxonomy" id="1444977"/>
    <lineage>
        <taxon>Bacteria</taxon>
        <taxon>Pseudomonadati</taxon>
        <taxon>Pseudomonadota</taxon>
        <taxon>Gammaproteobacteria</taxon>
        <taxon>Cellvibrionales</taxon>
        <taxon>Cellvibrionaceae</taxon>
        <taxon>Marinibactrum</taxon>
    </lineage>
</organism>
<evidence type="ECO:0000259" key="2">
    <source>
        <dbReference type="Pfam" id="PF13719"/>
    </source>
</evidence>
<feature type="region of interest" description="Disordered" evidence="1">
    <location>
        <begin position="373"/>
        <end position="400"/>
    </location>
</feature>
<dbReference type="InterPro" id="IPR021834">
    <property type="entry name" value="DUF3426"/>
</dbReference>
<gene>
    <name evidence="3" type="ORF">GCM10007877_09200</name>
</gene>